<dbReference type="Gene3D" id="2.60.40.10">
    <property type="entry name" value="Immunoglobulins"/>
    <property type="match status" value="2"/>
</dbReference>
<dbReference type="InterPro" id="IPR015183">
    <property type="entry name" value="QH-AmDH_asu_dom_III"/>
</dbReference>
<dbReference type="GO" id="GO:0009055">
    <property type="term" value="F:electron transfer activity"/>
    <property type="evidence" value="ECO:0007669"/>
    <property type="project" value="InterPro"/>
</dbReference>
<dbReference type="GO" id="GO:0020037">
    <property type="term" value="F:heme binding"/>
    <property type="evidence" value="ECO:0007669"/>
    <property type="project" value="InterPro"/>
</dbReference>
<gene>
    <name evidence="5" type="ORF">BTA35_0207710</name>
</gene>
<dbReference type="InterPro" id="IPR013783">
    <property type="entry name" value="Ig-like_fold"/>
</dbReference>
<evidence type="ECO:0000259" key="3">
    <source>
        <dbReference type="Pfam" id="PF09100"/>
    </source>
</evidence>
<feature type="domain" description="Quinohemoprotein amine dehydrogenase alpha subunit" evidence="3">
    <location>
        <begin position="378"/>
        <end position="508"/>
    </location>
</feature>
<evidence type="ECO:0000259" key="1">
    <source>
        <dbReference type="Pfam" id="PF09098"/>
    </source>
</evidence>
<accession>A0A1T1HDN4</accession>
<dbReference type="InterPro" id="IPR015184">
    <property type="entry name" value="QH-AmDH_asu_dom_IV"/>
</dbReference>
<keyword evidence="6" id="KW-1185">Reference proteome</keyword>
<dbReference type="InterPro" id="IPR015182">
    <property type="entry name" value="QH-AmDH_asu_heme-bd_dom"/>
</dbReference>
<dbReference type="InterPro" id="IPR036718">
    <property type="entry name" value="H-AmDH_asu_dom2_sf"/>
</dbReference>
<feature type="domain" description="Quinohemoprotein amine dehydrogenase alpha subunit haem binding" evidence="1">
    <location>
        <begin position="13"/>
        <end position="178"/>
    </location>
</feature>
<dbReference type="Pfam" id="PF14930">
    <property type="entry name" value="Qn_am_d_aII"/>
    <property type="match status" value="1"/>
</dbReference>
<name>A0A1T1HDN4_OCELI</name>
<dbReference type="InterPro" id="IPR014756">
    <property type="entry name" value="Ig_E-set"/>
</dbReference>
<feature type="domain" description="Quinohemoprotein amine dehydrogenase alpha subunit" evidence="4">
    <location>
        <begin position="187"/>
        <end position="292"/>
    </location>
</feature>
<dbReference type="Gene3D" id="1.10.760.10">
    <property type="entry name" value="Cytochrome c-like domain"/>
    <property type="match status" value="1"/>
</dbReference>
<proteinExistence type="predicted"/>
<dbReference type="NCBIfam" id="TIGR03908">
    <property type="entry name" value="QH_alpha"/>
    <property type="match status" value="1"/>
</dbReference>
<dbReference type="Proteomes" id="UP000190064">
    <property type="component" value="Unassembled WGS sequence"/>
</dbReference>
<evidence type="ECO:0000313" key="6">
    <source>
        <dbReference type="Proteomes" id="UP000190064"/>
    </source>
</evidence>
<dbReference type="Gene3D" id="2.40.128.120">
    <property type="entry name" value="Quinohemoprotein amine dehydrogenase alpha subunit, domain 2"/>
    <property type="match status" value="1"/>
</dbReference>
<dbReference type="STRING" id="966.BTA35_0207710"/>
<dbReference type="Pfam" id="PF09098">
    <property type="entry name" value="Dehyd-heme_bind"/>
    <property type="match status" value="1"/>
</dbReference>
<dbReference type="SUPFAM" id="SSF81296">
    <property type="entry name" value="E set domains"/>
    <property type="match status" value="2"/>
</dbReference>
<dbReference type="Pfam" id="PF09100">
    <property type="entry name" value="Qn_am_d_aIV"/>
    <property type="match status" value="1"/>
</dbReference>
<evidence type="ECO:0000259" key="4">
    <source>
        <dbReference type="Pfam" id="PF14930"/>
    </source>
</evidence>
<evidence type="ECO:0000313" key="5">
    <source>
        <dbReference type="EMBL" id="OOV87971.1"/>
    </source>
</evidence>
<feature type="domain" description="Quinohemoprotein amine dehydrogenase alpha subunit" evidence="2">
    <location>
        <begin position="293"/>
        <end position="373"/>
    </location>
</feature>
<organism evidence="5 6">
    <name type="scientific">Oceanospirillum linum</name>
    <dbReference type="NCBI Taxonomy" id="966"/>
    <lineage>
        <taxon>Bacteria</taxon>
        <taxon>Pseudomonadati</taxon>
        <taxon>Pseudomonadota</taxon>
        <taxon>Gammaproteobacteria</taxon>
        <taxon>Oceanospirillales</taxon>
        <taxon>Oceanospirillaceae</taxon>
        <taxon>Oceanospirillum</taxon>
    </lineage>
</organism>
<protein>
    <submittedName>
        <fullName evidence="5">Quinohemoprotein amine dehydrogenase subunit alpha</fullName>
    </submittedName>
</protein>
<dbReference type="InterPro" id="IPR036909">
    <property type="entry name" value="Cyt_c-like_dom_sf"/>
</dbReference>
<dbReference type="EMBL" id="MTSD02000002">
    <property type="protein sequence ID" value="OOV87971.1"/>
    <property type="molecule type" value="Genomic_DNA"/>
</dbReference>
<dbReference type="SUPFAM" id="SSF46626">
    <property type="entry name" value="Cytochrome c"/>
    <property type="match status" value="2"/>
</dbReference>
<dbReference type="SUPFAM" id="SSF69298">
    <property type="entry name" value="Quinohemoprotein amine dehydrogenase A chain, domain 3"/>
    <property type="match status" value="1"/>
</dbReference>
<dbReference type="InterPro" id="IPR023887">
    <property type="entry name" value="QH-AmDH_asu"/>
</dbReference>
<evidence type="ECO:0000259" key="2">
    <source>
        <dbReference type="Pfam" id="PF09099"/>
    </source>
</evidence>
<dbReference type="InterPro" id="IPR009111">
    <property type="entry name" value="QH-AmDH_asu_dom2"/>
</dbReference>
<dbReference type="AlphaFoldDB" id="A0A1T1HDN4"/>
<sequence>MSLSPAQAQDADGTSIIRERCTVCHIDSGDADKPFSRISEQRKTPEGWMMTISRMQKLRGAVIPANEKRALVKYLADNQGLAPTETDGLRYVLEKEPNVLESFDPLIQETCVRCHSGARIALQRRTEDEWKWLVHFHMGQQPTAELHAGARDRDWFGIALNQVAPKLGQDYALDTKAWSQWQAAVKQPLNGTWAMSGFLPQRGNFNADVVVTKTDNDHYELTLNGQYEDGSKLSGSGKAVVYTGYEWRASVTLDGVKMRQVLAASADGKTLAGRMFERDADVMGGPVTAVKANAITKISPSYIRQGERKLITVSGSQLKGTVALGSGVKVIRVQSRDNNHLTVLAEASHSAAVGSRNVQVGKTSSKGALTVYDQLARVEITPVDSIARVGGAGGLIPKQKSWYRAVGYAAGQDGKPGTADDLRLGYMPASWSLKPFNEIAVHDEDIKYAGTIDSRGIFTPGDAGPNPARKMSTNNVGNLAVVGTVEDGQQTVSAETHLLVTVQKFVQALID</sequence>
<dbReference type="Pfam" id="PF09099">
    <property type="entry name" value="Qn_am_d_aIII"/>
    <property type="match status" value="1"/>
</dbReference>
<reference evidence="5" key="1">
    <citation type="submission" date="2017-02" db="EMBL/GenBank/DDBJ databases">
        <title>Draft Genome Sequence of the Salt Water Bacterium Oceanospirillum linum ATCC 11336.</title>
        <authorList>
            <person name="Trachtenberg A.M."/>
            <person name="Carney J.G."/>
            <person name="Linnane J.D."/>
            <person name="Rheaume B.A."/>
            <person name="Pitts N.L."/>
            <person name="Mykles D.L."/>
            <person name="Maclea K.S."/>
        </authorList>
    </citation>
    <scope>NUCLEOTIDE SEQUENCE [LARGE SCALE GENOMIC DNA]</scope>
    <source>
        <strain evidence="5">ATCC 11336</strain>
    </source>
</reference>
<comment type="caution">
    <text evidence="5">The sequence shown here is derived from an EMBL/GenBank/DDBJ whole genome shotgun (WGS) entry which is preliminary data.</text>
</comment>